<dbReference type="VEuPathDB" id="FungiDB:PSHT_12838"/>
<dbReference type="PANTHER" id="PTHR45986:SF1">
    <property type="entry name" value="ZINC FINGER MATRIN-TYPE PROTEIN 2"/>
    <property type="match status" value="1"/>
</dbReference>
<evidence type="ECO:0000256" key="2">
    <source>
        <dbReference type="ARBA" id="ARBA00022771"/>
    </source>
</evidence>
<evidence type="ECO:0000256" key="3">
    <source>
        <dbReference type="ARBA" id="ARBA00022833"/>
    </source>
</evidence>
<keyword evidence="2" id="KW-0863">Zinc-finger</keyword>
<dbReference type="InterPro" id="IPR040107">
    <property type="entry name" value="Snu23"/>
</dbReference>
<keyword evidence="4" id="KW-0539">Nucleus</keyword>
<evidence type="ECO:0000256" key="1">
    <source>
        <dbReference type="ARBA" id="ARBA00022723"/>
    </source>
</evidence>
<keyword evidence="3" id="KW-0862">Zinc</keyword>
<gene>
    <name evidence="6" type="ORF">PSTT_11105</name>
</gene>
<reference evidence="6" key="1">
    <citation type="submission" date="2017-12" db="EMBL/GenBank/DDBJ databases">
        <title>Gene loss provides genomic basis for host adaptation in cereal stripe rust fungi.</title>
        <authorList>
            <person name="Xia C."/>
        </authorList>
    </citation>
    <scope>NUCLEOTIDE SEQUENCE [LARGE SCALE GENOMIC DNA]</scope>
    <source>
        <strain evidence="6">93-210</strain>
    </source>
</reference>
<dbReference type="GO" id="GO:0046540">
    <property type="term" value="C:U4/U6 x U5 tri-snRNP complex"/>
    <property type="evidence" value="ECO:0007669"/>
    <property type="project" value="TreeGrafter"/>
</dbReference>
<dbReference type="VEuPathDB" id="FungiDB:PSTT_11105"/>
<feature type="compositionally biased region" description="Basic and acidic residues" evidence="5">
    <location>
        <begin position="26"/>
        <end position="50"/>
    </location>
</feature>
<dbReference type="GO" id="GO:0005681">
    <property type="term" value="C:spliceosomal complex"/>
    <property type="evidence" value="ECO:0007669"/>
    <property type="project" value="InterPro"/>
</dbReference>
<dbReference type="GO" id="GO:0000398">
    <property type="term" value="P:mRNA splicing, via spliceosome"/>
    <property type="evidence" value="ECO:0007669"/>
    <property type="project" value="InterPro"/>
</dbReference>
<evidence type="ECO:0000313" key="7">
    <source>
        <dbReference type="Proteomes" id="UP000239156"/>
    </source>
</evidence>
<evidence type="ECO:0000313" key="6">
    <source>
        <dbReference type="EMBL" id="POW03399.1"/>
    </source>
</evidence>
<dbReference type="PANTHER" id="PTHR45986">
    <property type="entry name" value="ZINC FINGER MATRIN-TYPE PROTEIN 2"/>
    <property type="match status" value="1"/>
</dbReference>
<keyword evidence="1" id="KW-0479">Metal-binding</keyword>
<organism evidence="6 7">
    <name type="scientific">Puccinia striiformis</name>
    <dbReference type="NCBI Taxonomy" id="27350"/>
    <lineage>
        <taxon>Eukaryota</taxon>
        <taxon>Fungi</taxon>
        <taxon>Dikarya</taxon>
        <taxon>Basidiomycota</taxon>
        <taxon>Pucciniomycotina</taxon>
        <taxon>Pucciniomycetes</taxon>
        <taxon>Pucciniales</taxon>
        <taxon>Pucciniaceae</taxon>
        <taxon>Puccinia</taxon>
    </lineage>
</organism>
<dbReference type="EMBL" id="PKSL01000126">
    <property type="protein sequence ID" value="POW03399.1"/>
    <property type="molecule type" value="Genomic_DNA"/>
</dbReference>
<feature type="region of interest" description="Disordered" evidence="5">
    <location>
        <begin position="149"/>
        <end position="206"/>
    </location>
</feature>
<feature type="compositionally biased region" description="Polar residues" evidence="5">
    <location>
        <begin position="79"/>
        <end position="92"/>
    </location>
</feature>
<accession>A0A2S4V1J3</accession>
<protein>
    <submittedName>
        <fullName evidence="6">Uncharacterized protein</fullName>
    </submittedName>
</protein>
<feature type="region of interest" description="Disordered" evidence="5">
    <location>
        <begin position="26"/>
        <end position="107"/>
    </location>
</feature>
<sequence>MNNKKASAYGAPAAGTDFRKTWDKAEYEAKAKQRDEEERERMKEADEALQKGKKPRRKQVDLPKPTELMKQREAPLELNKNQNKTMIVQGSTRGPDLRALGQKTQVARSTIDQVRAKIAEMREATKQQAASKQYDFAQRLKEIQAAEEAEREAKRLKKLQAREAQAKAKPPPGVYQSARSTETTGENDADEMSKMMGFSGGFKSRK</sequence>
<dbReference type="GO" id="GO:0008270">
    <property type="term" value="F:zinc ion binding"/>
    <property type="evidence" value="ECO:0007669"/>
    <property type="project" value="UniProtKB-KW"/>
</dbReference>
<dbReference type="Proteomes" id="UP000239156">
    <property type="component" value="Unassembled WGS sequence"/>
</dbReference>
<evidence type="ECO:0000256" key="4">
    <source>
        <dbReference type="ARBA" id="ARBA00023242"/>
    </source>
</evidence>
<comment type="caution">
    <text evidence="6">The sequence shown here is derived from an EMBL/GenBank/DDBJ whole genome shotgun (WGS) entry which is preliminary data.</text>
</comment>
<dbReference type="AlphaFoldDB" id="A0A2S4V1J3"/>
<proteinExistence type="predicted"/>
<evidence type="ECO:0000256" key="5">
    <source>
        <dbReference type="SAM" id="MobiDB-lite"/>
    </source>
</evidence>
<name>A0A2S4V1J3_9BASI</name>
<keyword evidence="7" id="KW-1185">Reference proteome</keyword>